<dbReference type="CDD" id="cd00093">
    <property type="entry name" value="HTH_XRE"/>
    <property type="match status" value="1"/>
</dbReference>
<dbReference type="GO" id="GO:0003677">
    <property type="term" value="F:DNA binding"/>
    <property type="evidence" value="ECO:0007669"/>
    <property type="project" value="UniProtKB-KW"/>
</dbReference>
<dbReference type="PANTHER" id="PTHR46797:SF1">
    <property type="entry name" value="METHYLPHOSPHONATE SYNTHASE"/>
    <property type="match status" value="1"/>
</dbReference>
<protein>
    <submittedName>
        <fullName evidence="3">XRE family transcriptional regulator</fullName>
    </submittedName>
</protein>
<dbReference type="SMART" id="SM00530">
    <property type="entry name" value="HTH_XRE"/>
    <property type="match status" value="1"/>
</dbReference>
<evidence type="ECO:0000313" key="3">
    <source>
        <dbReference type="EMBL" id="RRC96583.1"/>
    </source>
</evidence>
<keyword evidence="4" id="KW-1185">Reference proteome</keyword>
<dbReference type="Pfam" id="PF13560">
    <property type="entry name" value="HTH_31"/>
    <property type="match status" value="1"/>
</dbReference>
<gene>
    <name evidence="3" type="ORF">EII11_02000</name>
</gene>
<evidence type="ECO:0000313" key="4">
    <source>
        <dbReference type="Proteomes" id="UP000280444"/>
    </source>
</evidence>
<evidence type="ECO:0000259" key="2">
    <source>
        <dbReference type="PROSITE" id="PS50943"/>
    </source>
</evidence>
<dbReference type="EMBL" id="RQZF01000001">
    <property type="protein sequence ID" value="RRC96583.1"/>
    <property type="molecule type" value="Genomic_DNA"/>
</dbReference>
<accession>A0A3P1SH18</accession>
<dbReference type="AlphaFoldDB" id="A0A3P1SH18"/>
<evidence type="ECO:0000256" key="1">
    <source>
        <dbReference type="ARBA" id="ARBA00023125"/>
    </source>
</evidence>
<dbReference type="RefSeq" id="WP_124868318.1">
    <property type="nucleotide sequence ID" value="NZ_RQZF01000001.1"/>
</dbReference>
<feature type="domain" description="HTH cro/C1-type" evidence="2">
    <location>
        <begin position="18"/>
        <end position="71"/>
    </location>
</feature>
<dbReference type="Gene3D" id="1.10.260.40">
    <property type="entry name" value="lambda repressor-like DNA-binding domains"/>
    <property type="match status" value="1"/>
</dbReference>
<dbReference type="Proteomes" id="UP000280444">
    <property type="component" value="Unassembled WGS sequence"/>
</dbReference>
<organism evidence="3 4">
    <name type="scientific">Schaalia canis</name>
    <dbReference type="NCBI Taxonomy" id="100469"/>
    <lineage>
        <taxon>Bacteria</taxon>
        <taxon>Bacillati</taxon>
        <taxon>Actinomycetota</taxon>
        <taxon>Actinomycetes</taxon>
        <taxon>Actinomycetales</taxon>
        <taxon>Actinomycetaceae</taxon>
        <taxon>Schaalia</taxon>
    </lineage>
</organism>
<dbReference type="InterPro" id="IPR010982">
    <property type="entry name" value="Lambda_DNA-bd_dom_sf"/>
</dbReference>
<dbReference type="SUPFAM" id="SSF47413">
    <property type="entry name" value="lambda repressor-like DNA-binding domains"/>
    <property type="match status" value="1"/>
</dbReference>
<sequence length="103" mass="11302">MISTTTSPLLRVELGAVLRQLRNARGWTLREVAQESQVALGYLSEIERGRKEASSELLNAICEALGVPLWFVLREVSDRMAILDGTVAPERVSEPAVPVTLIS</sequence>
<name>A0A3P1SH18_9ACTO</name>
<dbReference type="OrthoDB" id="3188736at2"/>
<dbReference type="GO" id="GO:0005829">
    <property type="term" value="C:cytosol"/>
    <property type="evidence" value="ECO:0007669"/>
    <property type="project" value="TreeGrafter"/>
</dbReference>
<dbReference type="PANTHER" id="PTHR46797">
    <property type="entry name" value="HTH-TYPE TRANSCRIPTIONAL REGULATOR"/>
    <property type="match status" value="1"/>
</dbReference>
<keyword evidence="1" id="KW-0238">DNA-binding</keyword>
<dbReference type="InterPro" id="IPR050807">
    <property type="entry name" value="TransReg_Diox_bact_type"/>
</dbReference>
<dbReference type="InterPro" id="IPR001387">
    <property type="entry name" value="Cro/C1-type_HTH"/>
</dbReference>
<proteinExistence type="predicted"/>
<dbReference type="GO" id="GO:0003700">
    <property type="term" value="F:DNA-binding transcription factor activity"/>
    <property type="evidence" value="ECO:0007669"/>
    <property type="project" value="TreeGrafter"/>
</dbReference>
<reference evidence="3 4" key="1">
    <citation type="submission" date="2018-11" db="EMBL/GenBank/DDBJ databases">
        <title>Genomes From Bacteria Associated with the Canine Oral Cavity: a Test Case for Automated Genome-Based Taxonomic Assignment.</title>
        <authorList>
            <person name="Coil D.A."/>
            <person name="Jospin G."/>
            <person name="Darling A.E."/>
            <person name="Wallis C."/>
            <person name="Davis I.J."/>
            <person name="Harris S."/>
            <person name="Eisen J.A."/>
            <person name="Holcombe L.J."/>
            <person name="O'Flynn C."/>
        </authorList>
    </citation>
    <scope>NUCLEOTIDE SEQUENCE [LARGE SCALE GENOMIC DNA]</scope>
    <source>
        <strain evidence="3 4">OH770</strain>
    </source>
</reference>
<dbReference type="PROSITE" id="PS50943">
    <property type="entry name" value="HTH_CROC1"/>
    <property type="match status" value="1"/>
</dbReference>
<comment type="caution">
    <text evidence="3">The sequence shown here is derived from an EMBL/GenBank/DDBJ whole genome shotgun (WGS) entry which is preliminary data.</text>
</comment>